<dbReference type="EMBL" id="CP146612">
    <property type="protein sequence ID" value="WWX25557.1"/>
    <property type="molecule type" value="Genomic_DNA"/>
</dbReference>
<evidence type="ECO:0000256" key="6">
    <source>
        <dbReference type="ARBA" id="ARBA00022777"/>
    </source>
</evidence>
<feature type="transmembrane region" description="Helical" evidence="9">
    <location>
        <begin position="30"/>
        <end position="49"/>
    </location>
</feature>
<evidence type="ECO:0000256" key="8">
    <source>
        <dbReference type="ARBA" id="ARBA00023012"/>
    </source>
</evidence>
<dbReference type="InterPro" id="IPR036890">
    <property type="entry name" value="HATPase_C_sf"/>
</dbReference>
<keyword evidence="8" id="KW-0902">Two-component regulatory system</keyword>
<evidence type="ECO:0000259" key="10">
    <source>
        <dbReference type="PROSITE" id="PS50109"/>
    </source>
</evidence>
<dbReference type="InterPro" id="IPR005467">
    <property type="entry name" value="His_kinase_dom"/>
</dbReference>
<reference evidence="11 12" key="1">
    <citation type="submission" date="2024-03" db="EMBL/GenBank/DDBJ databases">
        <title>A Dehalogenimonas Isolated from Estuarine Sediments Dihaloeliminates Chlorinated Alkanes.</title>
        <authorList>
            <person name="Yang Y."/>
            <person name="Wang H."/>
        </authorList>
    </citation>
    <scope>NUCLEOTIDE SEQUENCE [LARGE SCALE GENOMIC DNA]</scope>
    <source>
        <strain evidence="11 12">W</strain>
    </source>
</reference>
<evidence type="ECO:0000256" key="7">
    <source>
        <dbReference type="ARBA" id="ARBA00022840"/>
    </source>
</evidence>
<dbReference type="Gene3D" id="3.30.565.10">
    <property type="entry name" value="Histidine kinase-like ATPase, C-terminal domain"/>
    <property type="match status" value="1"/>
</dbReference>
<dbReference type="Pfam" id="PF07730">
    <property type="entry name" value="HisKA_3"/>
    <property type="match status" value="1"/>
</dbReference>
<keyword evidence="9" id="KW-0812">Transmembrane</keyword>
<keyword evidence="7" id="KW-0067">ATP-binding</keyword>
<protein>
    <recommendedName>
        <fullName evidence="2">histidine kinase</fullName>
        <ecNumber evidence="2">2.7.13.3</ecNumber>
    </recommendedName>
</protein>
<evidence type="ECO:0000313" key="11">
    <source>
        <dbReference type="EMBL" id="WWX25557.1"/>
    </source>
</evidence>
<organism evidence="11 12">
    <name type="scientific">Candidatus Dehalogenimonas loeffleri</name>
    <dbReference type="NCBI Taxonomy" id="3127115"/>
    <lineage>
        <taxon>Bacteria</taxon>
        <taxon>Bacillati</taxon>
        <taxon>Chloroflexota</taxon>
        <taxon>Dehalococcoidia</taxon>
        <taxon>Dehalococcoidales</taxon>
        <taxon>Dehalococcoidaceae</taxon>
        <taxon>Dehalogenimonas</taxon>
    </lineage>
</organism>
<feature type="transmembrane region" description="Helical" evidence="9">
    <location>
        <begin position="61"/>
        <end position="81"/>
    </location>
</feature>
<keyword evidence="12" id="KW-1185">Reference proteome</keyword>
<feature type="transmembrane region" description="Helical" evidence="9">
    <location>
        <begin position="7"/>
        <end position="24"/>
    </location>
</feature>
<dbReference type="PANTHER" id="PTHR24421">
    <property type="entry name" value="NITRATE/NITRITE SENSOR PROTEIN NARX-RELATED"/>
    <property type="match status" value="1"/>
</dbReference>
<feature type="transmembrane region" description="Helical" evidence="9">
    <location>
        <begin position="111"/>
        <end position="130"/>
    </location>
</feature>
<dbReference type="RefSeq" id="WP_338737827.1">
    <property type="nucleotide sequence ID" value="NZ_CP146612.1"/>
</dbReference>
<dbReference type="Gene3D" id="1.20.5.1930">
    <property type="match status" value="1"/>
</dbReference>
<evidence type="ECO:0000313" key="12">
    <source>
        <dbReference type="Proteomes" id="UP001375370"/>
    </source>
</evidence>
<sequence length="376" mass="42140">MKIGGRYFLGAYRALAIIVAAAQLQSFQPAANLPTGSLILLVAALYSVLKLGQPADWYYKGRICSVLLVLDLLFSGLLLFLTGGLESPFILFSFSPILAASLFLDIRITGITASFSIAAILSSHLINPWYSHLLTMADFSFLLVYFIAACLVAILPYLINTNLRQELQSKFIMTERQRLSREIHDGMAQTLSGLCWQTQLLEQRLHKMGLDLVEVEDLIRLTEDARRDARESLELLREYTGNGEFISNLRQYLQHLKQSSGIIFELRINTGQRHLTPTAEIELLRICQEALNNVRKHSAANHVTIVIESENNHLTITITDDGRGFDSIAFYRCAPNNHSHGLAIMQERAESIGGRFRIISLPLKGTEIQVVVPTQQ</sequence>
<keyword evidence="5" id="KW-0547">Nucleotide-binding</keyword>
<dbReference type="PANTHER" id="PTHR24421:SF10">
    <property type="entry name" value="NITRATE_NITRITE SENSOR PROTEIN NARQ"/>
    <property type="match status" value="1"/>
</dbReference>
<gene>
    <name evidence="11" type="ORF">V8247_00885</name>
</gene>
<evidence type="ECO:0000256" key="3">
    <source>
        <dbReference type="ARBA" id="ARBA00022553"/>
    </source>
</evidence>
<keyword evidence="6 11" id="KW-0418">Kinase</keyword>
<evidence type="ECO:0000256" key="9">
    <source>
        <dbReference type="SAM" id="Phobius"/>
    </source>
</evidence>
<keyword evidence="3" id="KW-0597">Phosphoprotein</keyword>
<evidence type="ECO:0000256" key="5">
    <source>
        <dbReference type="ARBA" id="ARBA00022741"/>
    </source>
</evidence>
<accession>A0ABZ2J3S4</accession>
<dbReference type="SUPFAM" id="SSF55874">
    <property type="entry name" value="ATPase domain of HSP90 chaperone/DNA topoisomerase II/histidine kinase"/>
    <property type="match status" value="1"/>
</dbReference>
<proteinExistence type="predicted"/>
<comment type="catalytic activity">
    <reaction evidence="1">
        <text>ATP + protein L-histidine = ADP + protein N-phospho-L-histidine.</text>
        <dbReference type="EC" id="2.7.13.3"/>
    </reaction>
</comment>
<dbReference type="EC" id="2.7.13.3" evidence="2"/>
<dbReference type="InterPro" id="IPR050482">
    <property type="entry name" value="Sensor_HK_TwoCompSys"/>
</dbReference>
<dbReference type="InterPro" id="IPR003594">
    <property type="entry name" value="HATPase_dom"/>
</dbReference>
<name>A0ABZ2J3S4_9CHLR</name>
<keyword evidence="9" id="KW-1133">Transmembrane helix</keyword>
<keyword evidence="4" id="KW-0808">Transferase</keyword>
<dbReference type="Proteomes" id="UP001375370">
    <property type="component" value="Chromosome"/>
</dbReference>
<feature type="transmembrane region" description="Helical" evidence="9">
    <location>
        <begin position="142"/>
        <end position="160"/>
    </location>
</feature>
<dbReference type="InterPro" id="IPR011712">
    <property type="entry name" value="Sig_transdc_His_kin_sub3_dim/P"/>
</dbReference>
<evidence type="ECO:0000256" key="2">
    <source>
        <dbReference type="ARBA" id="ARBA00012438"/>
    </source>
</evidence>
<feature type="domain" description="Histidine kinase" evidence="10">
    <location>
        <begin position="182"/>
        <end position="376"/>
    </location>
</feature>
<dbReference type="Pfam" id="PF02518">
    <property type="entry name" value="HATPase_c"/>
    <property type="match status" value="1"/>
</dbReference>
<evidence type="ECO:0000256" key="1">
    <source>
        <dbReference type="ARBA" id="ARBA00000085"/>
    </source>
</evidence>
<dbReference type="GO" id="GO:0016301">
    <property type="term" value="F:kinase activity"/>
    <property type="evidence" value="ECO:0007669"/>
    <property type="project" value="UniProtKB-KW"/>
</dbReference>
<keyword evidence="9" id="KW-0472">Membrane</keyword>
<dbReference type="SMART" id="SM00387">
    <property type="entry name" value="HATPase_c"/>
    <property type="match status" value="1"/>
</dbReference>
<evidence type="ECO:0000256" key="4">
    <source>
        <dbReference type="ARBA" id="ARBA00022679"/>
    </source>
</evidence>
<dbReference type="CDD" id="cd16917">
    <property type="entry name" value="HATPase_UhpB-NarQ-NarX-like"/>
    <property type="match status" value="1"/>
</dbReference>
<dbReference type="PROSITE" id="PS50109">
    <property type="entry name" value="HIS_KIN"/>
    <property type="match status" value="1"/>
</dbReference>